<dbReference type="Pfam" id="PF11298">
    <property type="entry name" value="DUF3099"/>
    <property type="match status" value="1"/>
</dbReference>
<evidence type="ECO:0000256" key="1">
    <source>
        <dbReference type="SAM" id="MobiDB-lite"/>
    </source>
</evidence>
<accession>A0A7X6RED4</accession>
<reference evidence="4 5" key="1">
    <citation type="submission" date="2020-04" db="EMBL/GenBank/DDBJ databases">
        <title>MicrobeNet Type strains.</title>
        <authorList>
            <person name="Nicholson A.C."/>
        </authorList>
    </citation>
    <scope>NUCLEOTIDE SEQUENCE [LARGE SCALE GENOMIC DNA]</scope>
    <source>
        <strain evidence="4 5">ATCC 700355</strain>
    </source>
</reference>
<keyword evidence="2" id="KW-0472">Membrane</keyword>
<gene>
    <name evidence="4" type="ORF">HF989_02205</name>
    <name evidence="3" type="ORF">JOF50_000676</name>
</gene>
<dbReference type="RefSeq" id="WP_168683735.1">
    <property type="nucleotide sequence ID" value="NZ_JAAXPF010000002.1"/>
</dbReference>
<dbReference type="Proteomes" id="UP001549139">
    <property type="component" value="Unassembled WGS sequence"/>
</dbReference>
<dbReference type="InterPro" id="IPR021449">
    <property type="entry name" value="DUF3099"/>
</dbReference>
<organism evidence="4 5">
    <name type="scientific">Corynebacterium mucifaciens</name>
    <dbReference type="NCBI Taxonomy" id="57171"/>
    <lineage>
        <taxon>Bacteria</taxon>
        <taxon>Bacillati</taxon>
        <taxon>Actinomycetota</taxon>
        <taxon>Actinomycetes</taxon>
        <taxon>Mycobacteriales</taxon>
        <taxon>Corynebacteriaceae</taxon>
        <taxon>Corynebacterium</taxon>
    </lineage>
</organism>
<keyword evidence="6" id="KW-1185">Reference proteome</keyword>
<feature type="compositionally biased region" description="Basic residues" evidence="1">
    <location>
        <begin position="44"/>
        <end position="57"/>
    </location>
</feature>
<feature type="transmembrane region" description="Helical" evidence="2">
    <location>
        <begin position="103"/>
        <end position="122"/>
    </location>
</feature>
<evidence type="ECO:0000313" key="5">
    <source>
        <dbReference type="Proteomes" id="UP000554284"/>
    </source>
</evidence>
<dbReference type="AlphaFoldDB" id="A0A7X6RED4"/>
<dbReference type="Proteomes" id="UP000554284">
    <property type="component" value="Unassembled WGS sequence"/>
</dbReference>
<dbReference type="EMBL" id="JAAXPF010000002">
    <property type="protein sequence ID" value="NKY68193.1"/>
    <property type="molecule type" value="Genomic_DNA"/>
</dbReference>
<protein>
    <submittedName>
        <fullName evidence="4">DUF3099 domain-containing protein</fullName>
    </submittedName>
</protein>
<evidence type="ECO:0000313" key="3">
    <source>
        <dbReference type="EMBL" id="MET3943877.1"/>
    </source>
</evidence>
<sequence length="175" mass="19181">MSSHDRTAPESGPESGPEPSPELGPETVDAEPDALDGSSQPRGAPRRVSLHRRRARASRALITDASYTPEQNRQSRERQYAVLQGLRIPFILGAFFAARSHLWVLASVLFVVSVPLPWIAVVRGNAQGEVRDNREKNVYKPAAARQYMLAEQQRAALDAPGTSAHNSPAIIDHDE</sequence>
<reference evidence="3 6" key="2">
    <citation type="submission" date="2024-06" db="EMBL/GenBank/DDBJ databases">
        <title>Sequencing the genomes of 1000 actinobacteria strains.</title>
        <authorList>
            <person name="Klenk H.-P."/>
        </authorList>
    </citation>
    <scope>NUCLEOTIDE SEQUENCE [LARGE SCALE GENOMIC DNA]</scope>
    <source>
        <strain evidence="3 6">DSM 44265</strain>
    </source>
</reference>
<evidence type="ECO:0000256" key="2">
    <source>
        <dbReference type="SAM" id="Phobius"/>
    </source>
</evidence>
<dbReference type="EMBL" id="JBEPNZ010000001">
    <property type="protein sequence ID" value="MET3943877.1"/>
    <property type="molecule type" value="Genomic_DNA"/>
</dbReference>
<comment type="caution">
    <text evidence="4">The sequence shown here is derived from an EMBL/GenBank/DDBJ whole genome shotgun (WGS) entry which is preliminary data.</text>
</comment>
<keyword evidence="2" id="KW-1133">Transmembrane helix</keyword>
<proteinExistence type="predicted"/>
<feature type="region of interest" description="Disordered" evidence="1">
    <location>
        <begin position="1"/>
        <end position="75"/>
    </location>
</feature>
<name>A0A7X6RED4_9CORY</name>
<evidence type="ECO:0000313" key="4">
    <source>
        <dbReference type="EMBL" id="NKY68193.1"/>
    </source>
</evidence>
<keyword evidence="2" id="KW-0812">Transmembrane</keyword>
<evidence type="ECO:0000313" key="6">
    <source>
        <dbReference type="Proteomes" id="UP001549139"/>
    </source>
</evidence>